<reference evidence="10" key="1">
    <citation type="submission" date="2022-11" db="EMBL/GenBank/DDBJ databases">
        <title>Genome Sequence of Cubamyces cubensis.</title>
        <authorList>
            <person name="Buettner E."/>
        </authorList>
    </citation>
    <scope>NUCLEOTIDE SEQUENCE</scope>
    <source>
        <strain evidence="10">MPL-01</strain>
    </source>
</reference>
<dbReference type="GO" id="GO:0004386">
    <property type="term" value="F:helicase activity"/>
    <property type="evidence" value="ECO:0007669"/>
    <property type="project" value="InterPro"/>
</dbReference>
<evidence type="ECO:0000256" key="8">
    <source>
        <dbReference type="SAM" id="MobiDB-lite"/>
    </source>
</evidence>
<accession>A0AAD7TGE7</accession>
<dbReference type="Pfam" id="PF20173">
    <property type="entry name" value="ZnF_RZ-type"/>
    <property type="match status" value="1"/>
</dbReference>
<evidence type="ECO:0000256" key="3">
    <source>
        <dbReference type="ARBA" id="ARBA00022723"/>
    </source>
</evidence>
<evidence type="ECO:0000256" key="2">
    <source>
        <dbReference type="ARBA" id="ARBA00022490"/>
    </source>
</evidence>
<evidence type="ECO:0000256" key="1">
    <source>
        <dbReference type="ARBA" id="ARBA00004496"/>
    </source>
</evidence>
<dbReference type="GO" id="GO:0008270">
    <property type="term" value="F:zinc ion binding"/>
    <property type="evidence" value="ECO:0007669"/>
    <property type="project" value="UniProtKB-KW"/>
</dbReference>
<dbReference type="InterPro" id="IPR046439">
    <property type="entry name" value="ZF_RZ_dom"/>
</dbReference>
<feature type="region of interest" description="Disordered" evidence="8">
    <location>
        <begin position="1721"/>
        <end position="1740"/>
    </location>
</feature>
<dbReference type="PROSITE" id="PS51981">
    <property type="entry name" value="ZF_RZ"/>
    <property type="match status" value="1"/>
</dbReference>
<evidence type="ECO:0000256" key="4">
    <source>
        <dbReference type="ARBA" id="ARBA00022771"/>
    </source>
</evidence>
<dbReference type="InterPro" id="IPR047187">
    <property type="entry name" value="SF1_C_Upf1"/>
</dbReference>
<feature type="compositionally biased region" description="Acidic residues" evidence="8">
    <location>
        <begin position="1133"/>
        <end position="1152"/>
    </location>
</feature>
<keyword evidence="6" id="KW-0391">Immunity</keyword>
<dbReference type="CDD" id="cd18808">
    <property type="entry name" value="SF1_C_Upf1"/>
    <property type="match status" value="1"/>
</dbReference>
<gene>
    <name evidence="10" type="ORF">ONZ51_g12152</name>
</gene>
<evidence type="ECO:0000313" key="10">
    <source>
        <dbReference type="EMBL" id="KAJ8456392.1"/>
    </source>
</evidence>
<evidence type="ECO:0000313" key="11">
    <source>
        <dbReference type="Proteomes" id="UP001215151"/>
    </source>
</evidence>
<keyword evidence="7" id="KW-0175">Coiled coil</keyword>
<dbReference type="InterPro" id="IPR045055">
    <property type="entry name" value="DNA2/NAM7-like"/>
</dbReference>
<feature type="region of interest" description="Disordered" evidence="8">
    <location>
        <begin position="1116"/>
        <end position="1206"/>
    </location>
</feature>
<protein>
    <recommendedName>
        <fullName evidence="9">RZ-type domain-containing protein</fullName>
    </recommendedName>
</protein>
<organism evidence="10 11">
    <name type="scientific">Trametes cubensis</name>
    <dbReference type="NCBI Taxonomy" id="1111947"/>
    <lineage>
        <taxon>Eukaryota</taxon>
        <taxon>Fungi</taxon>
        <taxon>Dikarya</taxon>
        <taxon>Basidiomycota</taxon>
        <taxon>Agaricomycotina</taxon>
        <taxon>Agaricomycetes</taxon>
        <taxon>Polyporales</taxon>
        <taxon>Polyporaceae</taxon>
        <taxon>Trametes</taxon>
    </lineage>
</organism>
<comment type="caution">
    <text evidence="10">The sequence shown here is derived from an EMBL/GenBank/DDBJ whole genome shotgun (WGS) entry which is preliminary data.</text>
</comment>
<dbReference type="PANTHER" id="PTHR10887">
    <property type="entry name" value="DNA2/NAM7 HELICASE FAMILY"/>
    <property type="match status" value="1"/>
</dbReference>
<proteinExistence type="predicted"/>
<evidence type="ECO:0000256" key="6">
    <source>
        <dbReference type="ARBA" id="ARBA00022859"/>
    </source>
</evidence>
<name>A0AAD7TGE7_9APHY</name>
<feature type="coiled-coil region" evidence="7">
    <location>
        <begin position="1267"/>
        <end position="1294"/>
    </location>
</feature>
<keyword evidence="11" id="KW-1185">Reference proteome</keyword>
<dbReference type="EMBL" id="JAPEVG010000688">
    <property type="protein sequence ID" value="KAJ8456392.1"/>
    <property type="molecule type" value="Genomic_DNA"/>
</dbReference>
<evidence type="ECO:0000256" key="7">
    <source>
        <dbReference type="SAM" id="Coils"/>
    </source>
</evidence>
<evidence type="ECO:0000259" key="9">
    <source>
        <dbReference type="PROSITE" id="PS51981"/>
    </source>
</evidence>
<dbReference type="SUPFAM" id="SSF52540">
    <property type="entry name" value="P-loop containing nucleoside triphosphate hydrolases"/>
    <property type="match status" value="1"/>
</dbReference>
<dbReference type="GO" id="GO:0031048">
    <property type="term" value="P:regulatory ncRNA-mediated heterochromatin formation"/>
    <property type="evidence" value="ECO:0007669"/>
    <property type="project" value="TreeGrafter"/>
</dbReference>
<dbReference type="PANTHER" id="PTHR10887:SF341">
    <property type="entry name" value="NFX1-TYPE ZINC FINGER-CONTAINING PROTEIN 1"/>
    <property type="match status" value="1"/>
</dbReference>
<dbReference type="Gene3D" id="3.40.50.300">
    <property type="entry name" value="P-loop containing nucleotide triphosphate hydrolases"/>
    <property type="match status" value="3"/>
</dbReference>
<evidence type="ECO:0000256" key="5">
    <source>
        <dbReference type="ARBA" id="ARBA00022833"/>
    </source>
</evidence>
<dbReference type="Proteomes" id="UP001215151">
    <property type="component" value="Unassembled WGS sequence"/>
</dbReference>
<dbReference type="InterPro" id="IPR041677">
    <property type="entry name" value="DNA2/NAM7_AAA_11"/>
</dbReference>
<feature type="domain" description="RZ-type" evidence="9">
    <location>
        <begin position="2400"/>
        <end position="2475"/>
    </location>
</feature>
<sequence length="2487" mass="277175">MRPCGCSIPSVKGARRQYRAEAKHDNTSAAEAMGVELRWGREKGQGGGGRRTETFPASSTPGPVHVLASSGRRFSLCTPPHSAKDAQATFQYFNLLKLQRHLERRHYMAGRLMDVSSIAATVPQTTRSRSWIPGFAQIWCIPKYVITAQTLDYSYNLKVWSLLSALRRVLRIPALQPRPPKNIFHIHHVKSPKSTSLQISHQARWVQTHGLHELKDTPHEYSFSNTVDRVAALLTPAALARIQGPGTDGFFDPVSSTMRPSEALYHLRNRFLADGYRFRLPNDVYAFSTLLSNASSGNASWSTEDGQLFLSAIGTDNGILRMADVLSWTEVAIRPTSRTVLSFQRGYVPVLRYLSSEYVVKSITSKIVNSLYALIMEHFDHFSEVVQSCVEGALTKHGSFKESPNQVDMSGGQVLSCVAQVLFEYLTRFKNAVATHPYLRHLVQMLREWTDTWVSAVSSDDSTFDDPMSKVPEEARRILITRLQELVGRLVSIVDRKHRDQERAKHPSRDVLSLRSLALGSEGILAALHNAYEGPGALRTDGPRHDNDFVNIGDIQIAPTHGELTSALQPFLPANLYGAPHPLPAESMEQLLDIQFRLLREELTASLRASAQAVLEDLNIRRENGKRTQLDELLKKKGGKYRGHAVGQDTVLFNIYTGAQLANITPSQRGLSVSITIDAPPGRARATQAKARAQFWESMSSKRLMQGGLIALVWERLDGTTEVYLGTIASSLKDLTDSAKQSTDRLGIRVAFFSPEVELRILQELRLPLKERQGTKLLIEATVMFESVRPFLEALRVEPESIPFSRYLVHHPPEFYRTLQISPPTYAAIPGFSFQLASLFPPEAGVEDLKLVVTNPESIENAREILKRSSKLDPSQADAMVDTLTRAVSLMQGPPGTGKVSYTGVELLRVLIENDVGPILMIAFTNHALDHMLRSVLDADITQKIVRLGSRSTDERIAEFSIENMENVAGRTRLSSAYSSYRWALRNVEQEIKEFMKDFFRTDVDINDLLNYLAIAYPVVVDSIKNPPPWIDALYGLQEAEKDGGWHVAGHNGQASSPSTDTIYEFWLTGRDIGFLHETHVTMSNKRSSPPSTANAQHTTNRFAVLKLDDAVAETNFKTHGTTTGPKGRDSPSDAEDSDFELLDVSPEEEWLMDTLADSTDSEEDESPVTPPTPPPQRVAATPPGVPQDAPTTDSSGKGFDAALRPDDFTDPQEFFLMFGCPEVPAVPSTVRSLQELLELEDAWKMSIQERQQLHKMWSDEMRITMQETLTMEFRRLREKHAQASREYMESQAEIRKQLLRNVDIIGCTTTGAAKLTTLLKGIGPKILLVEEAGQVLEAHILGSLVPSIQHLILIGDPLQLRPTLNNYSLSMDHPHGRLVYKFDMSLMERLSSSGMPMSQINVQRRMRPVIADLVRMTLYPKLEDHDLVKNYPHVRGVAEDVFFFTHDHKENGGEDDFVSKYNQFEVDMIKDLVLYLLRQGPYSSEGDIVVLCAYLGQLARLREALSGEVAVVIDERDQAELDDRAAEADEVGPAGSTFERVKVSRRVLLRTIDNFQGEEAKIIILSLVRNAGGSEDDDAIFGHNPKGRVNIGFLKSENRTNVALSRAREGLYIMGNAQNLSAKSKMWRTVLDELTRRDCLGSAFPVVCQRHPDVVQHISKPGQLPRLAPDGELTPYIPRPSLTIATLLGGCLLQCDTRLSCGHLCPYKVSSSVDPILTSSSPNDVSSATRMTQGTSPSLANNVVPVSALEVIHARRHARSNAEDAQQRWSWSNFHVATLRLLPTRQPGRSRLPSAPDERPPWLLHARSPAMGLWPVAVARARRIATSVRCSILVITAVTRMTLKGSPMLRYRARTMLHTHANAASSAVIFAGRPVHKTMNAHCSARSPVDRYALTHGARITALRPARRVKSPAHGAVRTKAVLYRVVRFVLDFHATNVASKYSSVAIDVLLYAGRTVRYRPARHRTLAELDANSDSLDELTITLPACGHVFTVETLDGLCALNEYYRRDERKGKWIGLEAPPSGFKQPPACPTCRAAITAPRYGRVFKRADLDILENNVASHMSQSLNTVRRQVETFSKADTASRIKTSAPDVSFASLSVSNKDLKAQQNSLTKILRTVRTTPVALEAIDPLNKGVHSLPPDEARAWKKLLNTLFAAYREAKAIAMTRSAHSHAWEASFSYLFQKELDSITADPMKAPRNPQEYAMRLARLKVGQPPPRADKRFLVESFWSSLTIRLTLAELAGEWQDTLASRPKYPLINKRVWGTYISFLLRSCASDVEIALKITRESESHRQEATTILLILRIDLEQFRFNVKMMMQSGKTSREAKNKLADSANAKLTEATARVKEVRHRAAMRSKTGGAKTAEWLQAEFVKPAEAILEEWRSLENSLRRDTFYEPVSLSELTQVVKAFRTEFTHTGHFYKCPNGHTFVIGDCGGAVQTSFCPECGAAIGGSGHTLIASNRRADELEDILRREGAGENPWAWGR</sequence>
<dbReference type="Pfam" id="PF13086">
    <property type="entry name" value="AAA_11"/>
    <property type="match status" value="2"/>
</dbReference>
<dbReference type="Pfam" id="PF13087">
    <property type="entry name" value="AAA_12"/>
    <property type="match status" value="1"/>
</dbReference>
<feature type="region of interest" description="Disordered" evidence="8">
    <location>
        <begin position="41"/>
        <end position="63"/>
    </location>
</feature>
<dbReference type="GO" id="GO:0005737">
    <property type="term" value="C:cytoplasm"/>
    <property type="evidence" value="ECO:0007669"/>
    <property type="project" value="UniProtKB-SubCell"/>
</dbReference>
<keyword evidence="3" id="KW-0479">Metal-binding</keyword>
<dbReference type="InterPro" id="IPR027417">
    <property type="entry name" value="P-loop_NTPase"/>
</dbReference>
<keyword evidence="2" id="KW-0963">Cytoplasm</keyword>
<keyword evidence="4" id="KW-0863">Zinc-finger</keyword>
<keyword evidence="5" id="KW-0862">Zinc</keyword>
<dbReference type="GO" id="GO:0002376">
    <property type="term" value="P:immune system process"/>
    <property type="evidence" value="ECO:0007669"/>
    <property type="project" value="UniProtKB-KW"/>
</dbReference>
<dbReference type="GO" id="GO:0031380">
    <property type="term" value="C:nuclear RNA-directed RNA polymerase complex"/>
    <property type="evidence" value="ECO:0007669"/>
    <property type="project" value="TreeGrafter"/>
</dbReference>
<dbReference type="InterPro" id="IPR041679">
    <property type="entry name" value="DNA2/NAM7-like_C"/>
</dbReference>
<feature type="compositionally biased region" description="Polar residues" evidence="8">
    <location>
        <begin position="1116"/>
        <end position="1125"/>
    </location>
</feature>
<comment type="subcellular location">
    <subcellularLocation>
        <location evidence="1">Cytoplasm</location>
    </subcellularLocation>
</comment>